<accession>A0A2Z4Y114</accession>
<evidence type="ECO:0000313" key="1">
    <source>
        <dbReference type="EMBL" id="AXA34245.1"/>
    </source>
</evidence>
<evidence type="ECO:0000313" key="2">
    <source>
        <dbReference type="EMBL" id="QIW12489.1"/>
    </source>
</evidence>
<dbReference type="EMBL" id="CP021781">
    <property type="protein sequence ID" value="AXA34245.1"/>
    <property type="molecule type" value="Genomic_DNA"/>
</dbReference>
<dbReference type="RefSeq" id="WP_112870423.1">
    <property type="nucleotide sequence ID" value="NZ_CP021781.1"/>
</dbReference>
<dbReference type="Proteomes" id="UP000251120">
    <property type="component" value="Chromosome"/>
</dbReference>
<sequence length="447" mass="53776">MTIFSVNLNDNFKILDKKVYFNENDFLKLCKSTSLDIVKNELTNYKLENKLIKVNPNNFPLTTRRYSKEELCKYIESEYQLNGLNKEKPLYPEWLLFYIATQNFSFVYTSKAEFEKHISFFEIIAEIRHKNYIKSNRTRFINTFDNNDELLNSLENSFNLFIELLTKESNIEKLYNFLAFLWKFHDELKAKEKYKLMWNLEAYIVECIHLLKNKGIDIEYIYTHHKKLVYRERLERPSPLHEIQINLPLYIKENKCYFYYNPDNEPSILDKINNCLSDDVTIDKLLEVFTSNEKIQNLVFLRLEIDRFYNSNKFNEFVMKSLIKNFVLEIESLIIDKVPKNKDGLFDNIKQLKKGSHKFSAYHEKLKENVDWSEFSNRIKVIEKESDSIEKHLMIYYHFRNYFAHNHVNMHDLRSEDGKYLRAILESALITIYFVATFNTDKTFSTC</sequence>
<dbReference type="OrthoDB" id="10015795at2"/>
<evidence type="ECO:0000313" key="3">
    <source>
        <dbReference type="Proteomes" id="UP000251120"/>
    </source>
</evidence>
<reference evidence="1 3" key="1">
    <citation type="submission" date="2017-06" db="EMBL/GenBank/DDBJ databases">
        <title>Complete genome of Francisella adeliensis.</title>
        <authorList>
            <person name="Vallesi A."/>
            <person name="Sjodin A."/>
        </authorList>
    </citation>
    <scope>NUCLEOTIDE SEQUENCE [LARGE SCALE GENOMIC DNA]</scope>
    <source>
        <strain evidence="1 3">FDC440</strain>
    </source>
</reference>
<name>A0A2Z4Y114_9GAMM</name>
<reference evidence="2 4" key="2">
    <citation type="submission" date="2019-08" db="EMBL/GenBank/DDBJ databases">
        <title>Complete genome sequences of Francisella adeliensis (FSC1325 and FSC1326).</title>
        <authorList>
            <person name="Ohrman C."/>
            <person name="Uneklint I."/>
            <person name="Vallesi A."/>
            <person name="Karlsson L."/>
            <person name="Sjodin A."/>
        </authorList>
    </citation>
    <scope>NUCLEOTIDE SEQUENCE [LARGE SCALE GENOMIC DNA]</scope>
    <source>
        <strain evidence="2 4">FSC1325</strain>
    </source>
</reference>
<dbReference type="Proteomes" id="UP000681131">
    <property type="component" value="Chromosome"/>
</dbReference>
<dbReference type="EMBL" id="CP043424">
    <property type="protein sequence ID" value="QIW12489.1"/>
    <property type="molecule type" value="Genomic_DNA"/>
</dbReference>
<evidence type="ECO:0000313" key="4">
    <source>
        <dbReference type="Proteomes" id="UP000681131"/>
    </source>
</evidence>
<protein>
    <submittedName>
        <fullName evidence="1">Uncharacterized protein</fullName>
    </submittedName>
</protein>
<dbReference type="AlphaFoldDB" id="A0A2Z4Y114"/>
<keyword evidence="4" id="KW-1185">Reference proteome</keyword>
<gene>
    <name evidence="1" type="ORF">CDH04_07435</name>
    <name evidence="2" type="ORF">FZC43_07440</name>
</gene>
<proteinExistence type="predicted"/>
<dbReference type="KEGG" id="fad:CDH04_07435"/>
<organism evidence="1 3">
    <name type="scientific">Francisella adeliensis</name>
    <dbReference type="NCBI Taxonomy" id="2007306"/>
    <lineage>
        <taxon>Bacteria</taxon>
        <taxon>Pseudomonadati</taxon>
        <taxon>Pseudomonadota</taxon>
        <taxon>Gammaproteobacteria</taxon>
        <taxon>Thiotrichales</taxon>
        <taxon>Francisellaceae</taxon>
        <taxon>Francisella</taxon>
    </lineage>
</organism>